<accession>A0A819Y5I1</accession>
<comment type="caution">
    <text evidence="3">The sequence shown here is derived from an EMBL/GenBank/DDBJ whole genome shotgun (WGS) entry which is preliminary data.</text>
</comment>
<gene>
    <name evidence="2" type="ORF">IZO911_LOCUS33869</name>
    <name evidence="3" type="ORF">KXQ929_LOCUS37256</name>
</gene>
<dbReference type="Proteomes" id="UP000663868">
    <property type="component" value="Unassembled WGS sequence"/>
</dbReference>
<dbReference type="AlphaFoldDB" id="A0A819Y5I1"/>
<feature type="transmembrane region" description="Helical" evidence="1">
    <location>
        <begin position="12"/>
        <end position="33"/>
    </location>
</feature>
<keyword evidence="1" id="KW-1133">Transmembrane helix</keyword>
<dbReference type="Proteomes" id="UP000663860">
    <property type="component" value="Unassembled WGS sequence"/>
</dbReference>
<keyword evidence="1" id="KW-0472">Membrane</keyword>
<evidence type="ECO:0000313" key="2">
    <source>
        <dbReference type="EMBL" id="CAF1297509.1"/>
    </source>
</evidence>
<dbReference type="EMBL" id="CAJNOE010000641">
    <property type="protein sequence ID" value="CAF1297509.1"/>
    <property type="molecule type" value="Genomic_DNA"/>
</dbReference>
<keyword evidence="1" id="KW-0812">Transmembrane</keyword>
<name>A0A819Y5I1_9BILA</name>
<evidence type="ECO:0000256" key="1">
    <source>
        <dbReference type="SAM" id="Phobius"/>
    </source>
</evidence>
<evidence type="ECO:0000313" key="3">
    <source>
        <dbReference type="EMBL" id="CAF4151021.1"/>
    </source>
</evidence>
<organism evidence="3 4">
    <name type="scientific">Adineta steineri</name>
    <dbReference type="NCBI Taxonomy" id="433720"/>
    <lineage>
        <taxon>Eukaryota</taxon>
        <taxon>Metazoa</taxon>
        <taxon>Spiralia</taxon>
        <taxon>Gnathifera</taxon>
        <taxon>Rotifera</taxon>
        <taxon>Eurotatoria</taxon>
        <taxon>Bdelloidea</taxon>
        <taxon>Adinetida</taxon>
        <taxon>Adinetidae</taxon>
        <taxon>Adineta</taxon>
    </lineage>
</organism>
<dbReference type="EMBL" id="CAJOBB010006105">
    <property type="protein sequence ID" value="CAF4151021.1"/>
    <property type="molecule type" value="Genomic_DNA"/>
</dbReference>
<proteinExistence type="predicted"/>
<evidence type="ECO:0000313" key="4">
    <source>
        <dbReference type="Proteomes" id="UP000663868"/>
    </source>
</evidence>
<reference evidence="3" key="1">
    <citation type="submission" date="2021-02" db="EMBL/GenBank/DDBJ databases">
        <authorList>
            <person name="Nowell W R."/>
        </authorList>
    </citation>
    <scope>NUCLEOTIDE SEQUENCE</scope>
</reference>
<protein>
    <submittedName>
        <fullName evidence="3">Uncharacterized protein</fullName>
    </submittedName>
</protein>
<sequence>MDASSLNKGKIIFQFLLIILIRWATITCQLNFYHTDEAINSNSLQYNCLNYRVHREKPAYSKLLDMIDGVIPYCFRPVYYFERALETSANPLSQKLSFEQLRLAHTTPEQLISWSSSIDVTQRYRFYLNEPNAEFNEDLYNCTEPWFGPWYQYSFLSGGRRSFN</sequence>